<evidence type="ECO:0000259" key="3">
    <source>
        <dbReference type="Pfam" id="PF13505"/>
    </source>
</evidence>
<dbReference type="SUPFAM" id="SSF56925">
    <property type="entry name" value="OMPA-like"/>
    <property type="match status" value="1"/>
</dbReference>
<evidence type="ECO:0000256" key="2">
    <source>
        <dbReference type="SAM" id="SignalP"/>
    </source>
</evidence>
<keyword evidence="1 2" id="KW-0732">Signal</keyword>
<dbReference type="STRING" id="653733.Selin_1584"/>
<keyword evidence="5" id="KW-1185">Reference proteome</keyword>
<evidence type="ECO:0000256" key="1">
    <source>
        <dbReference type="ARBA" id="ARBA00022729"/>
    </source>
</evidence>
<dbReference type="HOGENOM" id="CLU_1530176_0_0_0"/>
<organism evidence="4 5">
    <name type="scientific">Desulfurispirillum indicum (strain ATCC BAA-1389 / DSM 22839 / S5)</name>
    <dbReference type="NCBI Taxonomy" id="653733"/>
    <lineage>
        <taxon>Bacteria</taxon>
        <taxon>Pseudomonadati</taxon>
        <taxon>Chrysiogenota</taxon>
        <taxon>Chrysiogenia</taxon>
        <taxon>Chrysiogenales</taxon>
        <taxon>Chrysiogenaceae</taxon>
        <taxon>Desulfurispirillum</taxon>
    </lineage>
</organism>
<dbReference type="Proteomes" id="UP000002572">
    <property type="component" value="Chromosome"/>
</dbReference>
<dbReference type="Gene3D" id="2.40.160.20">
    <property type="match status" value="1"/>
</dbReference>
<accession>E6W096</accession>
<dbReference type="InterPro" id="IPR011250">
    <property type="entry name" value="OMP/PagP_B-barrel"/>
</dbReference>
<feature type="domain" description="Outer membrane protein beta-barrel" evidence="3">
    <location>
        <begin position="11"/>
        <end position="175"/>
    </location>
</feature>
<dbReference type="KEGG" id="din:Selin_1584"/>
<sequence length="175" mass="19392">MNLPLRLLLPILCLVSMSAMAQANTGQIEIFSGYNAYDKGMDSSYPFGLRVGSELQPGLQAEVGYMYMGKSVNSSAAGRYRYETATFMLGARGAWQYDEEVPIRVIGRVGLGIYENSLRADWFSGERSSSGEGLYVGVGVEVLLNASSTFFVEWQRHQVHSIHPVQVLMGFGRRF</sequence>
<dbReference type="InterPro" id="IPR027385">
    <property type="entry name" value="Beta-barrel_OMP"/>
</dbReference>
<dbReference type="EMBL" id="CP002432">
    <property type="protein sequence ID" value="ADU66314.1"/>
    <property type="molecule type" value="Genomic_DNA"/>
</dbReference>
<protein>
    <recommendedName>
        <fullName evidence="3">Outer membrane protein beta-barrel domain-containing protein</fullName>
    </recommendedName>
</protein>
<dbReference type="RefSeq" id="WP_013506195.1">
    <property type="nucleotide sequence ID" value="NC_014836.1"/>
</dbReference>
<feature type="signal peptide" evidence="2">
    <location>
        <begin position="1"/>
        <end position="21"/>
    </location>
</feature>
<proteinExistence type="predicted"/>
<gene>
    <name evidence="4" type="ordered locus">Selin_1584</name>
</gene>
<dbReference type="AlphaFoldDB" id="E6W096"/>
<dbReference type="InParanoid" id="E6W096"/>
<feature type="chain" id="PRO_5003211272" description="Outer membrane protein beta-barrel domain-containing protein" evidence="2">
    <location>
        <begin position="22"/>
        <end position="175"/>
    </location>
</feature>
<reference evidence="4 5" key="1">
    <citation type="submission" date="2010-12" db="EMBL/GenBank/DDBJ databases">
        <title>Complete sequence of Desulfurispirillum indicum S5.</title>
        <authorList>
            <consortium name="US DOE Joint Genome Institute"/>
            <person name="Lucas S."/>
            <person name="Copeland A."/>
            <person name="Lapidus A."/>
            <person name="Cheng J.-F."/>
            <person name="Goodwin L."/>
            <person name="Pitluck S."/>
            <person name="Chertkov O."/>
            <person name="Held B."/>
            <person name="Detter J.C."/>
            <person name="Han C."/>
            <person name="Tapia R."/>
            <person name="Land M."/>
            <person name="Hauser L."/>
            <person name="Kyrpides N."/>
            <person name="Ivanova N."/>
            <person name="Mikhailova N."/>
            <person name="Haggblom M."/>
            <person name="Rauschenbach I."/>
            <person name="Bini E."/>
            <person name="Woyke T."/>
        </authorList>
    </citation>
    <scope>NUCLEOTIDE SEQUENCE [LARGE SCALE GENOMIC DNA]</scope>
    <source>
        <strain evidence="5">ATCC BAA-1389 / DSM 22839 / S5</strain>
    </source>
</reference>
<name>E6W096_DESIS</name>
<evidence type="ECO:0000313" key="5">
    <source>
        <dbReference type="Proteomes" id="UP000002572"/>
    </source>
</evidence>
<dbReference type="Pfam" id="PF13505">
    <property type="entry name" value="OMP_b-brl"/>
    <property type="match status" value="1"/>
</dbReference>
<evidence type="ECO:0000313" key="4">
    <source>
        <dbReference type="EMBL" id="ADU66314.1"/>
    </source>
</evidence>